<evidence type="ECO:0000256" key="1">
    <source>
        <dbReference type="SAM" id="MobiDB-lite"/>
    </source>
</evidence>
<keyword evidence="2" id="KW-0812">Transmembrane</keyword>
<gene>
    <name evidence="4" type="ORF">PEVE_00020307</name>
</gene>
<dbReference type="Proteomes" id="UP001159427">
    <property type="component" value="Unassembled WGS sequence"/>
</dbReference>
<reference evidence="4 5" key="1">
    <citation type="submission" date="2022-05" db="EMBL/GenBank/DDBJ databases">
        <authorList>
            <consortium name="Genoscope - CEA"/>
            <person name="William W."/>
        </authorList>
    </citation>
    <scope>NUCLEOTIDE SEQUENCE [LARGE SCALE GENOMIC DNA]</scope>
</reference>
<evidence type="ECO:0000313" key="4">
    <source>
        <dbReference type="EMBL" id="CAH3190279.1"/>
    </source>
</evidence>
<keyword evidence="2" id="KW-1133">Transmembrane helix</keyword>
<feature type="compositionally biased region" description="Basic and acidic residues" evidence="1">
    <location>
        <begin position="650"/>
        <end position="666"/>
    </location>
</feature>
<evidence type="ECO:0000256" key="3">
    <source>
        <dbReference type="SAM" id="SignalP"/>
    </source>
</evidence>
<feature type="transmembrane region" description="Helical" evidence="2">
    <location>
        <begin position="294"/>
        <end position="317"/>
    </location>
</feature>
<sequence length="692" mass="78101">MMLTILISSVLVFHIFVGYALEDAYVITRNSGPKDQVWNGKDSFEIPPSKCNPLTASIADECELLGADAPASDMPKCCCPCPGSRPTFAFLKNQWACLDNQFIRVLQDCNHTSYFLNEPRNPPRELWALQTSLSMSTNIPNNGLQSCEVLPNSSWYLGCNGTRVKSPLYQRKMNDLFALTNDFGDVVFNYVSLEVKGGVLNAHLLEGKIINLAIRCNLSNSNAQFHSCLMFKLKGQQICPEPEPELYTRTTRSPGIQNPNRNISPNHVNTSSSPGNVDFRPSPGHAGVLEGKRIIGVIAAIIVSIAFLTVIIVSLFYRRRQPSNKKAKTNKGRVNGHFQDAVVMNRQSNSTIQQENKNEYNELSNWATRQPQIYARKYNVPLRREHNGIGHNTVLPLNPPVEENMKRSENSRELDPDYKDFEQQFTKGKTGLQNGCIRLDQPVYNILEELPTQGEPNMNMNRPENSRELDPDYEDFEQQSTEGKTGLQNGCTRLDQPVYNILEELPTQGEPNMNMNRPENSRELDPDYEDFEQQSTEGKTGLQNGCIRLDQPVYNILEELPTQGEPMTLNNCDNKALKQVLQRLHPKNATENSNGGCSTSKGHLSVKDPKEPMSDGTEREYKVLEGPIAEGDTFHHGANPSKGPLYYTQEEPRQNDPHGEQEKNYQHQGDRVYHVLEENTYLNTFQFPNGTF</sequence>
<evidence type="ECO:0000256" key="2">
    <source>
        <dbReference type="SAM" id="Phobius"/>
    </source>
</evidence>
<keyword evidence="5" id="KW-1185">Reference proteome</keyword>
<comment type="caution">
    <text evidence="4">The sequence shown here is derived from an EMBL/GenBank/DDBJ whole genome shotgun (WGS) entry which is preliminary data.</text>
</comment>
<keyword evidence="2" id="KW-0472">Membrane</keyword>
<feature type="region of interest" description="Disordered" evidence="1">
    <location>
        <begin position="250"/>
        <end position="276"/>
    </location>
</feature>
<feature type="region of interest" description="Disordered" evidence="1">
    <location>
        <begin position="630"/>
        <end position="666"/>
    </location>
</feature>
<evidence type="ECO:0000313" key="5">
    <source>
        <dbReference type="Proteomes" id="UP001159427"/>
    </source>
</evidence>
<feature type="compositionally biased region" description="Basic and acidic residues" evidence="1">
    <location>
        <begin position="605"/>
        <end position="615"/>
    </location>
</feature>
<organism evidence="4 5">
    <name type="scientific">Porites evermanni</name>
    <dbReference type="NCBI Taxonomy" id="104178"/>
    <lineage>
        <taxon>Eukaryota</taxon>
        <taxon>Metazoa</taxon>
        <taxon>Cnidaria</taxon>
        <taxon>Anthozoa</taxon>
        <taxon>Hexacorallia</taxon>
        <taxon>Scleractinia</taxon>
        <taxon>Fungiina</taxon>
        <taxon>Poritidae</taxon>
        <taxon>Porites</taxon>
    </lineage>
</organism>
<feature type="signal peptide" evidence="3">
    <location>
        <begin position="1"/>
        <end position="20"/>
    </location>
</feature>
<feature type="compositionally biased region" description="Polar residues" evidence="1">
    <location>
        <begin position="250"/>
        <end position="275"/>
    </location>
</feature>
<feature type="compositionally biased region" description="Polar residues" evidence="1">
    <location>
        <begin position="589"/>
        <end position="602"/>
    </location>
</feature>
<keyword evidence="3" id="KW-0732">Signal</keyword>
<accession>A0ABN8SKH9</accession>
<proteinExistence type="predicted"/>
<protein>
    <submittedName>
        <fullName evidence="4">Uncharacterized protein</fullName>
    </submittedName>
</protein>
<name>A0ABN8SKH9_9CNID</name>
<feature type="chain" id="PRO_5046765964" evidence="3">
    <location>
        <begin position="21"/>
        <end position="692"/>
    </location>
</feature>
<feature type="region of interest" description="Disordered" evidence="1">
    <location>
        <begin position="588"/>
        <end position="615"/>
    </location>
</feature>
<dbReference type="EMBL" id="CALNXI010002725">
    <property type="protein sequence ID" value="CAH3190279.1"/>
    <property type="molecule type" value="Genomic_DNA"/>
</dbReference>